<keyword evidence="6" id="KW-0472">Membrane</keyword>
<evidence type="ECO:0000313" key="11">
    <source>
        <dbReference type="EMBL" id="APD75217.1"/>
    </source>
</evidence>
<evidence type="ECO:0000256" key="3">
    <source>
        <dbReference type="ARBA" id="ARBA00022475"/>
    </source>
</evidence>
<dbReference type="EMBL" id="KX701261">
    <property type="protein sequence ID" value="APD75217.1"/>
    <property type="molecule type" value="Genomic_DNA"/>
</dbReference>
<comment type="function">
    <text evidence="1">VSG forms a coat on the surface of the parasite. The trypanosome evades the immune response of the host by expressing a series of antigenically distinct VSGs from an estimated 1000 VSG genes.</text>
</comment>
<keyword evidence="5" id="KW-0732">Signal</keyword>
<feature type="domain" description="Trypanosome variant surface glycoprotein B-type N-terminal" evidence="10">
    <location>
        <begin position="2"/>
        <end position="266"/>
    </location>
</feature>
<keyword evidence="7" id="KW-0325">Glycoprotein</keyword>
<protein>
    <submittedName>
        <fullName evidence="11">Variant surface glycoprotein 1125.5060</fullName>
    </submittedName>
</protein>
<feature type="region of interest" description="Disordered" evidence="9">
    <location>
        <begin position="297"/>
        <end position="363"/>
    </location>
</feature>
<dbReference type="Pfam" id="PF13206">
    <property type="entry name" value="VSG_B"/>
    <property type="match status" value="1"/>
</dbReference>
<dbReference type="InterPro" id="IPR025932">
    <property type="entry name" value="Trypano_VSG_B_N_dom"/>
</dbReference>
<dbReference type="VEuPathDB" id="TriTrypDB:Tb1125.3.490"/>
<accession>A0A1J0RBI6</accession>
<evidence type="ECO:0000256" key="2">
    <source>
        <dbReference type="ARBA" id="ARBA00004609"/>
    </source>
</evidence>
<dbReference type="VEuPathDB" id="TriTrypDB:Tb11.v5.0973"/>
<evidence type="ECO:0000256" key="4">
    <source>
        <dbReference type="ARBA" id="ARBA00022622"/>
    </source>
</evidence>
<evidence type="ECO:0000256" key="6">
    <source>
        <dbReference type="ARBA" id="ARBA00023136"/>
    </source>
</evidence>
<evidence type="ECO:0000259" key="10">
    <source>
        <dbReference type="Pfam" id="PF13206"/>
    </source>
</evidence>
<feature type="compositionally biased region" description="Basic and acidic residues" evidence="9">
    <location>
        <begin position="322"/>
        <end position="343"/>
    </location>
</feature>
<dbReference type="InterPro" id="IPR027446">
    <property type="entry name" value="VSG_C_dom_sf"/>
</dbReference>
<evidence type="ECO:0000256" key="8">
    <source>
        <dbReference type="ARBA" id="ARBA00023288"/>
    </source>
</evidence>
<evidence type="ECO:0000256" key="9">
    <source>
        <dbReference type="SAM" id="MobiDB-lite"/>
    </source>
</evidence>
<dbReference type="VEuPathDB" id="TriTrypDB:Tb927.3.490"/>
<evidence type="ECO:0000256" key="5">
    <source>
        <dbReference type="ARBA" id="ARBA00022729"/>
    </source>
</evidence>
<dbReference type="VEuPathDB" id="TriTrypDB:Tb1125.Tb11.v5.0973"/>
<organism evidence="11">
    <name type="scientific">Trypanosoma brucei</name>
    <dbReference type="NCBI Taxonomy" id="5691"/>
    <lineage>
        <taxon>Eukaryota</taxon>
        <taxon>Discoba</taxon>
        <taxon>Euglenozoa</taxon>
        <taxon>Kinetoplastea</taxon>
        <taxon>Metakinetoplastina</taxon>
        <taxon>Trypanosomatida</taxon>
        <taxon>Trypanosomatidae</taxon>
        <taxon>Trypanosoma</taxon>
    </lineage>
</organism>
<dbReference type="GO" id="GO:0098552">
    <property type="term" value="C:side of membrane"/>
    <property type="evidence" value="ECO:0007669"/>
    <property type="project" value="UniProtKB-KW"/>
</dbReference>
<dbReference type="VEuPathDB" id="TriTrypDB:Tb427_000244500"/>
<sequence>MWDNWSEAIKSLEDTPGKPKATEKHYSRLSAAQLQAAKAELAIIADTAVELATIARTAEPASRLIKSTNIAAEMKKLFLDDAAATLTSVTNDQLFGTSASSISSRDNACTTTAPNGKVKTLLAAMSCLCQGETSGEADDICFKGQTAANVWENGGAPNAAAAKEIAGKCTTDDHKQKTTYRTIQRTLNNVARLVTTKAGSTYLGAFQNNCNGQQANSRCIKWANKKPHEIFTDPETPWLKDVQDLAEALEAREKHNNLINERSKQLAVLAARARALENPGSFATAILQTAQEAASSQGKAEQNKADTCGSHTANSTCKKKNCKWEGENETKGTCKPKGGEKQTKTAGAQGAETEGKDDKTNTNTTASNSVVIHKAPLLLAVFVSIINFLKISAQF</sequence>
<comment type="subcellular location">
    <subcellularLocation>
        <location evidence="2">Cell membrane</location>
        <topology evidence="2">Lipid-anchor</topology>
        <topology evidence="2">GPI-anchor</topology>
    </subcellularLocation>
</comment>
<dbReference type="GO" id="GO:0005886">
    <property type="term" value="C:plasma membrane"/>
    <property type="evidence" value="ECO:0007669"/>
    <property type="project" value="UniProtKB-SubCell"/>
</dbReference>
<keyword evidence="8" id="KW-0449">Lipoprotein</keyword>
<dbReference type="SUPFAM" id="SSF118251">
    <property type="entry name" value="Variant surface glycoprotein MITAT 1.2, VSG 221, C-terminal domain"/>
    <property type="match status" value="1"/>
</dbReference>
<dbReference type="AlphaFoldDB" id="A0A1J0RBI6"/>
<proteinExistence type="predicted"/>
<keyword evidence="4" id="KW-0336">GPI-anchor</keyword>
<evidence type="ECO:0000256" key="1">
    <source>
        <dbReference type="ARBA" id="ARBA00002523"/>
    </source>
</evidence>
<keyword evidence="3" id="KW-1003">Cell membrane</keyword>
<reference evidence="11" key="1">
    <citation type="submission" date="2016-08" db="EMBL/GenBank/DDBJ databases">
        <title>VSG repertoire of Trypanosoma brucei EATRO 1125.</title>
        <authorList>
            <person name="Cross G.A."/>
        </authorList>
    </citation>
    <scope>NUCLEOTIDE SEQUENCE</scope>
    <source>
        <strain evidence="11">EATRO 1125</strain>
    </source>
</reference>
<name>A0A1J0RBI6_9TRYP</name>
<evidence type="ECO:0000256" key="7">
    <source>
        <dbReference type="ARBA" id="ARBA00023180"/>
    </source>
</evidence>